<sequence length="202" mass="22329">MTNDLRKYIQIVESKEQLDEAGGFLDKIISNLGGIPGLSDIAAGAEGRVEAKDISKILRRTWVKYAAKTDKDKKDPEAVKEFFKQVGLDDNDIASIKGLDGLRADLKIAFRSGATVVSELMGAINDTGTKKTKKTKKPKEVKGRPTGADLDSNVTYFKQKFSGNTANLRKEALRIRRNPKVYKDRPLALLGWAYLEANGLEK</sequence>
<name>A0A0F9NFE5_9ZZZZ</name>
<gene>
    <name evidence="1" type="ORF">LCGC14_0973350</name>
</gene>
<dbReference type="EMBL" id="LAZR01003589">
    <property type="protein sequence ID" value="KKN16694.1"/>
    <property type="molecule type" value="Genomic_DNA"/>
</dbReference>
<protein>
    <submittedName>
        <fullName evidence="1">Uncharacterized protein</fullName>
    </submittedName>
</protein>
<reference evidence="1" key="1">
    <citation type="journal article" date="2015" name="Nature">
        <title>Complex archaea that bridge the gap between prokaryotes and eukaryotes.</title>
        <authorList>
            <person name="Spang A."/>
            <person name="Saw J.H."/>
            <person name="Jorgensen S.L."/>
            <person name="Zaremba-Niedzwiedzka K."/>
            <person name="Martijn J."/>
            <person name="Lind A.E."/>
            <person name="van Eijk R."/>
            <person name="Schleper C."/>
            <person name="Guy L."/>
            <person name="Ettema T.J."/>
        </authorList>
    </citation>
    <scope>NUCLEOTIDE SEQUENCE</scope>
</reference>
<accession>A0A0F9NFE5</accession>
<proteinExistence type="predicted"/>
<organism evidence="1">
    <name type="scientific">marine sediment metagenome</name>
    <dbReference type="NCBI Taxonomy" id="412755"/>
    <lineage>
        <taxon>unclassified sequences</taxon>
        <taxon>metagenomes</taxon>
        <taxon>ecological metagenomes</taxon>
    </lineage>
</organism>
<evidence type="ECO:0000313" key="1">
    <source>
        <dbReference type="EMBL" id="KKN16694.1"/>
    </source>
</evidence>
<dbReference type="AlphaFoldDB" id="A0A0F9NFE5"/>
<comment type="caution">
    <text evidence="1">The sequence shown here is derived from an EMBL/GenBank/DDBJ whole genome shotgun (WGS) entry which is preliminary data.</text>
</comment>